<name>A0ACB6RDC4_9PLEO</name>
<gene>
    <name evidence="1" type="ORF">BDR25DRAFT_309407</name>
</gene>
<dbReference type="Proteomes" id="UP000799755">
    <property type="component" value="Unassembled WGS sequence"/>
</dbReference>
<proteinExistence type="predicted"/>
<accession>A0ACB6RDC4</accession>
<keyword evidence="2" id="KW-1185">Reference proteome</keyword>
<sequence>MLQDDRLSFADNGRVCVYVGRVPLISSLLPKESLMIVSDYARVYFTQHPTAESLNLSKILVSEAAILSITSCILDACCNHSPFTLPRGETFLETVLIYQAARALGMDRYIHRVYQALNSDIESKGHMLPYDWIRVILRGPKVDPLYSDCVRVFASARRESTLPNVKLFDNFVSAYPEFVAAMALEEIFEGRRVDIERRTRHDSLVAVEGSEDAEEAKLSSSREDNQNKRQKKGQVEQWKACFAKQQSLKAIPLKGLREKKKEARIAWNRANGVITVSAEEFEEMKKSFGRV</sequence>
<reference evidence="1" key="1">
    <citation type="journal article" date="2020" name="Stud. Mycol.">
        <title>101 Dothideomycetes genomes: a test case for predicting lifestyles and emergence of pathogens.</title>
        <authorList>
            <person name="Haridas S."/>
            <person name="Albert R."/>
            <person name="Binder M."/>
            <person name="Bloem J."/>
            <person name="Labutti K."/>
            <person name="Salamov A."/>
            <person name="Andreopoulos B."/>
            <person name="Baker S."/>
            <person name="Barry K."/>
            <person name="Bills G."/>
            <person name="Bluhm B."/>
            <person name="Cannon C."/>
            <person name="Castanera R."/>
            <person name="Culley D."/>
            <person name="Daum C."/>
            <person name="Ezra D."/>
            <person name="Gonzalez J."/>
            <person name="Henrissat B."/>
            <person name="Kuo A."/>
            <person name="Liang C."/>
            <person name="Lipzen A."/>
            <person name="Lutzoni F."/>
            <person name="Magnuson J."/>
            <person name="Mondo S."/>
            <person name="Nolan M."/>
            <person name="Ohm R."/>
            <person name="Pangilinan J."/>
            <person name="Park H.-J."/>
            <person name="Ramirez L."/>
            <person name="Alfaro M."/>
            <person name="Sun H."/>
            <person name="Tritt A."/>
            <person name="Yoshinaga Y."/>
            <person name="Zwiers L.-H."/>
            <person name="Turgeon B."/>
            <person name="Goodwin S."/>
            <person name="Spatafora J."/>
            <person name="Crous P."/>
            <person name="Grigoriev I."/>
        </authorList>
    </citation>
    <scope>NUCLEOTIDE SEQUENCE</scope>
    <source>
        <strain evidence="1">ATCC 200398</strain>
    </source>
</reference>
<evidence type="ECO:0000313" key="1">
    <source>
        <dbReference type="EMBL" id="KAF2477107.1"/>
    </source>
</evidence>
<comment type="caution">
    <text evidence="1">The sequence shown here is derived from an EMBL/GenBank/DDBJ whole genome shotgun (WGS) entry which is preliminary data.</text>
</comment>
<protein>
    <submittedName>
        <fullName evidence="1">Uncharacterized protein</fullName>
    </submittedName>
</protein>
<organism evidence="1 2">
    <name type="scientific">Lindgomyces ingoldianus</name>
    <dbReference type="NCBI Taxonomy" id="673940"/>
    <lineage>
        <taxon>Eukaryota</taxon>
        <taxon>Fungi</taxon>
        <taxon>Dikarya</taxon>
        <taxon>Ascomycota</taxon>
        <taxon>Pezizomycotina</taxon>
        <taxon>Dothideomycetes</taxon>
        <taxon>Pleosporomycetidae</taxon>
        <taxon>Pleosporales</taxon>
        <taxon>Lindgomycetaceae</taxon>
        <taxon>Lindgomyces</taxon>
    </lineage>
</organism>
<dbReference type="EMBL" id="MU003493">
    <property type="protein sequence ID" value="KAF2477107.1"/>
    <property type="molecule type" value="Genomic_DNA"/>
</dbReference>
<evidence type="ECO:0000313" key="2">
    <source>
        <dbReference type="Proteomes" id="UP000799755"/>
    </source>
</evidence>